<evidence type="ECO:0000256" key="3">
    <source>
        <dbReference type="ARBA" id="ARBA00022692"/>
    </source>
</evidence>
<dbReference type="GO" id="GO:0005886">
    <property type="term" value="C:plasma membrane"/>
    <property type="evidence" value="ECO:0007669"/>
    <property type="project" value="UniProtKB-SubCell"/>
</dbReference>
<evidence type="ECO:0000313" key="9">
    <source>
        <dbReference type="Proteomes" id="UP000216885"/>
    </source>
</evidence>
<proteinExistence type="predicted"/>
<evidence type="ECO:0000256" key="2">
    <source>
        <dbReference type="ARBA" id="ARBA00022475"/>
    </source>
</evidence>
<keyword evidence="3 6" id="KW-0812">Transmembrane</keyword>
<dbReference type="Proteomes" id="UP000216885">
    <property type="component" value="Unassembled WGS sequence"/>
</dbReference>
<accession>A0A261U6I0</accession>
<feature type="transmembrane region" description="Helical" evidence="6">
    <location>
        <begin position="348"/>
        <end position="367"/>
    </location>
</feature>
<dbReference type="PROSITE" id="PS50850">
    <property type="entry name" value="MFS"/>
    <property type="match status" value="1"/>
</dbReference>
<evidence type="ECO:0000259" key="7">
    <source>
        <dbReference type="PROSITE" id="PS50850"/>
    </source>
</evidence>
<keyword evidence="4 6" id="KW-1133">Transmembrane helix</keyword>
<dbReference type="GO" id="GO:0022857">
    <property type="term" value="F:transmembrane transporter activity"/>
    <property type="evidence" value="ECO:0007669"/>
    <property type="project" value="InterPro"/>
</dbReference>
<feature type="transmembrane region" description="Helical" evidence="6">
    <location>
        <begin position="78"/>
        <end position="101"/>
    </location>
</feature>
<evidence type="ECO:0000313" key="8">
    <source>
        <dbReference type="EMBL" id="OZI57536.1"/>
    </source>
</evidence>
<keyword evidence="2" id="KW-1003">Cell membrane</keyword>
<feature type="transmembrane region" description="Helical" evidence="6">
    <location>
        <begin position="48"/>
        <end position="71"/>
    </location>
</feature>
<feature type="transmembrane region" description="Helical" evidence="6">
    <location>
        <begin position="317"/>
        <end position="336"/>
    </location>
</feature>
<sequence>MTPPPITVWRNIALAILAALIASFQIGKAIIAAPLLQGDPLHLSLGQTGLVISALAMVGAILAMPLGVLIARFDARKVLVGGLVIIAVTSFLGGGASSVAVLLVSRVIEGIAVVTLLICASSIVGRQASLEDRDLAMALSSTAVPSGIALVIFATTLFSSLGQPLSWPAIWQINAGLAVICAIVMLFGLPSMPAIATPQLNATPSGNPQSGSAWTAIRNVGIARGPQFIAVCFALYAIVYFAFSGFLPLLLRDLLDLTPIQAGFASAAVVASNVLGNIGAGMLMRRGIASRRIVSVNFIIATLCIPALFWLHPPPVVAVSIAVAMIGCMGGIPGALTAIAPRVAPTPALVAPTIGLMLQGSYAGQLIGPMSAGALAQAGGWMLVALMLLPLAVGGAMLARKL</sequence>
<evidence type="ECO:0000256" key="5">
    <source>
        <dbReference type="ARBA" id="ARBA00023136"/>
    </source>
</evidence>
<feature type="transmembrane region" description="Helical" evidence="6">
    <location>
        <begin position="136"/>
        <end position="158"/>
    </location>
</feature>
<feature type="domain" description="Major facilitator superfamily (MFS) profile" evidence="7">
    <location>
        <begin position="11"/>
        <end position="402"/>
    </location>
</feature>
<dbReference type="InterPro" id="IPR036259">
    <property type="entry name" value="MFS_trans_sf"/>
</dbReference>
<protein>
    <recommendedName>
        <fullName evidence="7">Major facilitator superfamily (MFS) profile domain-containing protein</fullName>
    </recommendedName>
</protein>
<gene>
    <name evidence="8" type="ORF">CAL20_09120</name>
</gene>
<feature type="transmembrane region" description="Helical" evidence="6">
    <location>
        <begin position="107"/>
        <end position="124"/>
    </location>
</feature>
<keyword evidence="9" id="KW-1185">Reference proteome</keyword>
<feature type="transmembrane region" description="Helical" evidence="6">
    <location>
        <begin position="12"/>
        <end position="36"/>
    </location>
</feature>
<dbReference type="OrthoDB" id="6368326at2"/>
<dbReference type="AlphaFoldDB" id="A0A261U6I0"/>
<evidence type="ECO:0000256" key="6">
    <source>
        <dbReference type="SAM" id="Phobius"/>
    </source>
</evidence>
<dbReference type="InterPro" id="IPR020846">
    <property type="entry name" value="MFS_dom"/>
</dbReference>
<dbReference type="Pfam" id="PF07690">
    <property type="entry name" value="MFS_1"/>
    <property type="match status" value="1"/>
</dbReference>
<feature type="transmembrane region" description="Helical" evidence="6">
    <location>
        <begin position="170"/>
        <end position="189"/>
    </location>
</feature>
<feature type="transmembrane region" description="Helical" evidence="6">
    <location>
        <begin position="293"/>
        <end position="311"/>
    </location>
</feature>
<dbReference type="InterPro" id="IPR050189">
    <property type="entry name" value="MFS_Efflux_Transporters"/>
</dbReference>
<dbReference type="PANTHER" id="PTHR43124">
    <property type="entry name" value="PURINE EFFLUX PUMP PBUE"/>
    <property type="match status" value="1"/>
</dbReference>
<dbReference type="Gene3D" id="1.20.1250.20">
    <property type="entry name" value="MFS general substrate transporter like domains"/>
    <property type="match status" value="2"/>
</dbReference>
<organism evidence="8 9">
    <name type="scientific">Bordetella genomosp. 4</name>
    <dbReference type="NCBI Taxonomy" id="463044"/>
    <lineage>
        <taxon>Bacteria</taxon>
        <taxon>Pseudomonadati</taxon>
        <taxon>Pseudomonadota</taxon>
        <taxon>Betaproteobacteria</taxon>
        <taxon>Burkholderiales</taxon>
        <taxon>Alcaligenaceae</taxon>
        <taxon>Bordetella</taxon>
    </lineage>
</organism>
<keyword evidence="5 6" id="KW-0472">Membrane</keyword>
<comment type="caution">
    <text evidence="8">The sequence shown here is derived from an EMBL/GenBank/DDBJ whole genome shotgun (WGS) entry which is preliminary data.</text>
</comment>
<dbReference type="SUPFAM" id="SSF103473">
    <property type="entry name" value="MFS general substrate transporter"/>
    <property type="match status" value="1"/>
</dbReference>
<dbReference type="InterPro" id="IPR011701">
    <property type="entry name" value="MFS"/>
</dbReference>
<reference evidence="8 9" key="1">
    <citation type="submission" date="2017-05" db="EMBL/GenBank/DDBJ databases">
        <title>Complete and WGS of Bordetella genogroups.</title>
        <authorList>
            <person name="Spilker T."/>
            <person name="LiPuma J."/>
        </authorList>
    </citation>
    <scope>NUCLEOTIDE SEQUENCE [LARGE SCALE GENOMIC DNA]</scope>
    <source>
        <strain evidence="8 9">AU9919</strain>
    </source>
</reference>
<comment type="subcellular location">
    <subcellularLocation>
        <location evidence="1">Cell membrane</location>
        <topology evidence="1">Multi-pass membrane protein</topology>
    </subcellularLocation>
</comment>
<evidence type="ECO:0000256" key="4">
    <source>
        <dbReference type="ARBA" id="ARBA00022989"/>
    </source>
</evidence>
<dbReference type="RefSeq" id="WP_094820498.1">
    <property type="nucleotide sequence ID" value="NZ_NEVO01000005.1"/>
</dbReference>
<dbReference type="EMBL" id="NEVQ01000012">
    <property type="protein sequence ID" value="OZI57536.1"/>
    <property type="molecule type" value="Genomic_DNA"/>
</dbReference>
<dbReference type="PANTHER" id="PTHR43124:SF3">
    <property type="entry name" value="CHLORAMPHENICOL EFFLUX PUMP RV0191"/>
    <property type="match status" value="1"/>
</dbReference>
<name>A0A261U6I0_9BORD</name>
<evidence type="ECO:0000256" key="1">
    <source>
        <dbReference type="ARBA" id="ARBA00004651"/>
    </source>
</evidence>
<feature type="transmembrane region" description="Helical" evidence="6">
    <location>
        <begin position="379"/>
        <end position="399"/>
    </location>
</feature>
<feature type="transmembrane region" description="Helical" evidence="6">
    <location>
        <begin position="262"/>
        <end position="281"/>
    </location>
</feature>
<feature type="transmembrane region" description="Helical" evidence="6">
    <location>
        <begin position="228"/>
        <end position="250"/>
    </location>
</feature>